<dbReference type="PROSITE" id="PS00201">
    <property type="entry name" value="FLAVODOXIN"/>
    <property type="match status" value="1"/>
</dbReference>
<dbReference type="AlphaFoldDB" id="A0A078KSG7"/>
<dbReference type="InterPro" id="IPR029039">
    <property type="entry name" value="Flavoprotein-like_sf"/>
</dbReference>
<dbReference type="OrthoDB" id="9807946at2"/>
<keyword evidence="4" id="KW-0249">Electron transport</keyword>
<reference evidence="8" key="1">
    <citation type="submission" date="2014-07" db="EMBL/GenBank/DDBJ databases">
        <authorList>
            <person name="Wibberg D."/>
        </authorList>
    </citation>
    <scope>NUCLEOTIDE SEQUENCE [LARGE SCALE GENOMIC DNA]</scope>
    <source>
        <strain evidence="8">DG5</strain>
    </source>
</reference>
<protein>
    <submittedName>
        <fullName evidence="7">Flavo-diiron protein FprA2</fullName>
        <ecNumber evidence="7">1.6.3.-</ecNumber>
    </submittedName>
</protein>
<dbReference type="InterPro" id="IPR001279">
    <property type="entry name" value="Metallo-B-lactamas"/>
</dbReference>
<dbReference type="CDD" id="cd07709">
    <property type="entry name" value="flavodiiron_proteins_MBL-fold"/>
    <property type="match status" value="1"/>
</dbReference>
<dbReference type="GO" id="GO:0016651">
    <property type="term" value="F:oxidoreductase activity, acting on NAD(P)H"/>
    <property type="evidence" value="ECO:0007669"/>
    <property type="project" value="UniProtKB-ARBA"/>
</dbReference>
<dbReference type="InterPro" id="IPR016440">
    <property type="entry name" value="Rubredoxin-O_OxRdtase"/>
</dbReference>
<evidence type="ECO:0000256" key="3">
    <source>
        <dbReference type="ARBA" id="ARBA00022448"/>
    </source>
</evidence>
<dbReference type="GO" id="GO:0010181">
    <property type="term" value="F:FMN binding"/>
    <property type="evidence" value="ECO:0007669"/>
    <property type="project" value="InterPro"/>
</dbReference>
<evidence type="ECO:0000313" key="8">
    <source>
        <dbReference type="Proteomes" id="UP000032431"/>
    </source>
</evidence>
<dbReference type="STRING" id="29343.CCDG5_0978"/>
<evidence type="ECO:0000259" key="6">
    <source>
        <dbReference type="PROSITE" id="PS50902"/>
    </source>
</evidence>
<dbReference type="HOGENOM" id="CLU_017490_2_1_9"/>
<dbReference type="KEGG" id="ccel:CCDG5_0978"/>
<dbReference type="Proteomes" id="UP000032431">
    <property type="component" value="Chromosome I"/>
</dbReference>
<dbReference type="PATRIC" id="fig|29343.3.peg.1030"/>
<comment type="similarity">
    <text evidence="2">In the N-terminal section; belongs to the zinc metallo-hydrolase group 3 family.</text>
</comment>
<dbReference type="GO" id="GO:0009055">
    <property type="term" value="F:electron transfer activity"/>
    <property type="evidence" value="ECO:0007669"/>
    <property type="project" value="InterPro"/>
</dbReference>
<evidence type="ECO:0000256" key="1">
    <source>
        <dbReference type="ARBA" id="ARBA00001962"/>
    </source>
</evidence>
<name>A0A078KSG7_9FIRM</name>
<sequence length="401" mass="45204">MSAIKIKDGIYSVGVLNPNMRIFDVIMRTDYGTSYNSYLVKGEKTALIETVHSKFFEEYIDNIKSVAELSSIDYVIMNHNEPDHSGSLVKLIEAVPDIKIITSKAGSIYLKHITGKKDIEVISVKDGDTLDLGGGKVLKFISAPFLHWPDSIFTWLENDKVVFTCDFLGCHYCEPGMFDSFVKYPKRFLDAFKLYYEAIFSPFKPYVLSGLEKLSALDAEYVCTSHGPILQKNGFLEKAKEYYLKWSTPEKRDNKLIPIFYCSAYGNTEKLAQSIKEGIKDVEKTADVETYDLNEADFDTCAKLINNCDAFLIGSPTINRDAVRPIWVLTASIDAINSKGKPCAVFGSFGWSGEAVPMITERLKSLKFKVFDQNFTCQFVPTNEVLQKAREFGQSFAETLK</sequence>
<feature type="domain" description="Flavodoxin-like" evidence="6">
    <location>
        <begin position="257"/>
        <end position="397"/>
    </location>
</feature>
<gene>
    <name evidence="7" type="primary">fprA2</name>
    <name evidence="7" type="ORF">CCDG5_0978</name>
</gene>
<keyword evidence="7" id="KW-0560">Oxidoreductase</keyword>
<dbReference type="Pfam" id="PF00258">
    <property type="entry name" value="Flavodoxin_1"/>
    <property type="match status" value="1"/>
</dbReference>
<evidence type="ECO:0000256" key="5">
    <source>
        <dbReference type="ARBA" id="ARBA00023004"/>
    </source>
</evidence>
<dbReference type="InterPro" id="IPR051285">
    <property type="entry name" value="NADH_oxidoreductase_modular"/>
</dbReference>
<keyword evidence="3" id="KW-0813">Transport</keyword>
<dbReference type="PIRSF" id="PIRSF005243">
    <property type="entry name" value="ROO"/>
    <property type="match status" value="1"/>
</dbReference>
<dbReference type="SUPFAM" id="SSF52218">
    <property type="entry name" value="Flavoproteins"/>
    <property type="match status" value="1"/>
</dbReference>
<dbReference type="Gene3D" id="3.40.50.360">
    <property type="match status" value="1"/>
</dbReference>
<dbReference type="InterPro" id="IPR001226">
    <property type="entry name" value="Flavodoxin_CS"/>
</dbReference>
<dbReference type="EMBL" id="LM995447">
    <property type="protein sequence ID" value="CDZ24095.1"/>
    <property type="molecule type" value="Genomic_DNA"/>
</dbReference>
<evidence type="ECO:0000256" key="2">
    <source>
        <dbReference type="ARBA" id="ARBA00007121"/>
    </source>
</evidence>
<proteinExistence type="inferred from homology"/>
<evidence type="ECO:0000256" key="4">
    <source>
        <dbReference type="ARBA" id="ARBA00022982"/>
    </source>
</evidence>
<dbReference type="Gene3D" id="3.60.15.10">
    <property type="entry name" value="Ribonuclease Z/Hydroxyacylglutathione hydrolase-like"/>
    <property type="match status" value="1"/>
</dbReference>
<accession>A0A078KSG7</accession>
<dbReference type="PROSITE" id="PS50902">
    <property type="entry name" value="FLAVODOXIN_LIKE"/>
    <property type="match status" value="1"/>
</dbReference>
<evidence type="ECO:0000313" key="7">
    <source>
        <dbReference type="EMBL" id="CDZ24095.1"/>
    </source>
</evidence>
<organism evidence="7 8">
    <name type="scientific">[Clostridium] cellulosi</name>
    <dbReference type="NCBI Taxonomy" id="29343"/>
    <lineage>
        <taxon>Bacteria</taxon>
        <taxon>Bacillati</taxon>
        <taxon>Bacillota</taxon>
        <taxon>Clostridia</taxon>
        <taxon>Eubacteriales</taxon>
        <taxon>Oscillospiraceae</taxon>
        <taxon>Oscillospiraceae incertae sedis</taxon>
    </lineage>
</organism>
<dbReference type="PANTHER" id="PTHR32145">
    <property type="entry name" value="DIFLAVIN FLAVOPROTEIN A 2-RELATED"/>
    <property type="match status" value="1"/>
</dbReference>
<dbReference type="InterPro" id="IPR036866">
    <property type="entry name" value="RibonucZ/Hydroxyglut_hydro"/>
</dbReference>
<keyword evidence="8" id="KW-1185">Reference proteome</keyword>
<dbReference type="GO" id="GO:0046872">
    <property type="term" value="F:metal ion binding"/>
    <property type="evidence" value="ECO:0007669"/>
    <property type="project" value="InterPro"/>
</dbReference>
<dbReference type="SMART" id="SM00849">
    <property type="entry name" value="Lactamase_B"/>
    <property type="match status" value="1"/>
</dbReference>
<dbReference type="PANTHER" id="PTHR32145:SF11">
    <property type="entry name" value="DIFLAVIN FLAVOPROTEIN A 2-RELATED"/>
    <property type="match status" value="1"/>
</dbReference>
<keyword evidence="5" id="KW-0408">Iron</keyword>
<comment type="cofactor">
    <cofactor evidence="1">
        <name>Fe cation</name>
        <dbReference type="ChEBI" id="CHEBI:24875"/>
    </cofactor>
</comment>
<dbReference type="EC" id="1.6.3.-" evidence="7"/>
<dbReference type="InterPro" id="IPR045761">
    <property type="entry name" value="ODP_dom"/>
</dbReference>
<dbReference type="InterPro" id="IPR008254">
    <property type="entry name" value="Flavodoxin/NO_synth"/>
</dbReference>
<dbReference type="Pfam" id="PF19583">
    <property type="entry name" value="ODP"/>
    <property type="match status" value="1"/>
</dbReference>
<dbReference type="SUPFAM" id="SSF56281">
    <property type="entry name" value="Metallo-hydrolase/oxidoreductase"/>
    <property type="match status" value="1"/>
</dbReference>